<reference evidence="2 3" key="1">
    <citation type="journal article" date="2024" name="Plant Biotechnol. J.">
        <title>Dendrobium thyrsiflorum genome and its molecular insights into genes involved in important horticultural traits.</title>
        <authorList>
            <person name="Chen B."/>
            <person name="Wang J.Y."/>
            <person name="Zheng P.J."/>
            <person name="Li K.L."/>
            <person name="Liang Y.M."/>
            <person name="Chen X.F."/>
            <person name="Zhang C."/>
            <person name="Zhao X."/>
            <person name="He X."/>
            <person name="Zhang G.Q."/>
            <person name="Liu Z.J."/>
            <person name="Xu Q."/>
        </authorList>
    </citation>
    <scope>NUCLEOTIDE SEQUENCE [LARGE SCALE GENOMIC DNA]</scope>
    <source>
        <strain evidence="2">GZMU011</strain>
    </source>
</reference>
<organism evidence="2 3">
    <name type="scientific">Dendrobium thyrsiflorum</name>
    <name type="common">Pinecone-like raceme dendrobium</name>
    <name type="synonym">Orchid</name>
    <dbReference type="NCBI Taxonomy" id="117978"/>
    <lineage>
        <taxon>Eukaryota</taxon>
        <taxon>Viridiplantae</taxon>
        <taxon>Streptophyta</taxon>
        <taxon>Embryophyta</taxon>
        <taxon>Tracheophyta</taxon>
        <taxon>Spermatophyta</taxon>
        <taxon>Magnoliopsida</taxon>
        <taxon>Liliopsida</taxon>
        <taxon>Asparagales</taxon>
        <taxon>Orchidaceae</taxon>
        <taxon>Epidendroideae</taxon>
        <taxon>Malaxideae</taxon>
        <taxon>Dendrobiinae</taxon>
        <taxon>Dendrobium</taxon>
    </lineage>
</organism>
<evidence type="ECO:0000313" key="3">
    <source>
        <dbReference type="Proteomes" id="UP001552299"/>
    </source>
</evidence>
<dbReference type="EMBL" id="JANQDX010000008">
    <property type="protein sequence ID" value="KAL0920010.1"/>
    <property type="molecule type" value="Genomic_DNA"/>
</dbReference>
<keyword evidence="1" id="KW-1133">Transmembrane helix</keyword>
<protein>
    <submittedName>
        <fullName evidence="2">Uncharacterized protein</fullName>
    </submittedName>
</protein>
<sequence length="175" mass="19363">MSSSIGYLSPILPSMDEDLFLVGFLATWLCTFMLSLTAGSIRCIVLLAANVVSLPPDLRETIIIGGLGYRKRDTHGGLTLRVVEYFISIRPVSEGADYMLKIHYNILSTINIRHADIYDSCMDFLQGLIASVDPKSPKSMDHFTSTVNHSLSLLTLLRFLAKPNASQQLLQEISV</sequence>
<evidence type="ECO:0000256" key="1">
    <source>
        <dbReference type="SAM" id="Phobius"/>
    </source>
</evidence>
<evidence type="ECO:0000313" key="2">
    <source>
        <dbReference type="EMBL" id="KAL0920010.1"/>
    </source>
</evidence>
<dbReference type="AlphaFoldDB" id="A0ABD0V4Z3"/>
<feature type="transmembrane region" description="Helical" evidence="1">
    <location>
        <begin position="20"/>
        <end position="49"/>
    </location>
</feature>
<proteinExistence type="predicted"/>
<keyword evidence="1" id="KW-0472">Membrane</keyword>
<dbReference type="Proteomes" id="UP001552299">
    <property type="component" value="Unassembled WGS sequence"/>
</dbReference>
<keyword evidence="3" id="KW-1185">Reference proteome</keyword>
<gene>
    <name evidence="2" type="ORF">M5K25_009110</name>
</gene>
<comment type="caution">
    <text evidence="2">The sequence shown here is derived from an EMBL/GenBank/DDBJ whole genome shotgun (WGS) entry which is preliminary data.</text>
</comment>
<accession>A0ABD0V4Z3</accession>
<name>A0ABD0V4Z3_DENTH</name>
<keyword evidence="1" id="KW-0812">Transmembrane</keyword>